<dbReference type="AlphaFoldDB" id="A0A0D2M2M9"/>
<evidence type="ECO:0000256" key="3">
    <source>
        <dbReference type="ARBA" id="ARBA00022692"/>
    </source>
</evidence>
<feature type="transmembrane region" description="Helical" evidence="7">
    <location>
        <begin position="452"/>
        <end position="477"/>
    </location>
</feature>
<feature type="domain" description="Major facilitator superfamily (MFS) profile" evidence="8">
    <location>
        <begin position="50"/>
        <end position="483"/>
    </location>
</feature>
<keyword evidence="2" id="KW-0813">Transport</keyword>
<dbReference type="InterPro" id="IPR036259">
    <property type="entry name" value="MFS_trans_sf"/>
</dbReference>
<proteinExistence type="predicted"/>
<evidence type="ECO:0000256" key="7">
    <source>
        <dbReference type="SAM" id="Phobius"/>
    </source>
</evidence>
<accession>A0A0D2M2M9</accession>
<feature type="compositionally biased region" description="Basic and acidic residues" evidence="6">
    <location>
        <begin position="11"/>
        <end position="27"/>
    </location>
</feature>
<feature type="transmembrane region" description="Helical" evidence="7">
    <location>
        <begin position="115"/>
        <end position="135"/>
    </location>
</feature>
<feature type="region of interest" description="Disordered" evidence="6">
    <location>
        <begin position="1"/>
        <end position="31"/>
    </location>
</feature>
<dbReference type="Gene3D" id="1.20.1250.20">
    <property type="entry name" value="MFS general substrate transporter like domains"/>
    <property type="match status" value="2"/>
</dbReference>
<dbReference type="RefSeq" id="XP_013894626.1">
    <property type="nucleotide sequence ID" value="XM_014039172.1"/>
</dbReference>
<evidence type="ECO:0000259" key="8">
    <source>
        <dbReference type="PROSITE" id="PS50850"/>
    </source>
</evidence>
<evidence type="ECO:0000256" key="5">
    <source>
        <dbReference type="ARBA" id="ARBA00023136"/>
    </source>
</evidence>
<feature type="transmembrane region" description="Helical" evidence="7">
    <location>
        <begin position="141"/>
        <end position="162"/>
    </location>
</feature>
<feature type="transmembrane region" description="Helical" evidence="7">
    <location>
        <begin position="330"/>
        <end position="350"/>
    </location>
</feature>
<comment type="subcellular location">
    <subcellularLocation>
        <location evidence="1">Membrane</location>
        <topology evidence="1">Multi-pass membrane protein</topology>
    </subcellularLocation>
</comment>
<keyword evidence="3 7" id="KW-0812">Transmembrane</keyword>
<dbReference type="Proteomes" id="UP000054498">
    <property type="component" value="Unassembled WGS sequence"/>
</dbReference>
<gene>
    <name evidence="9" type="ORF">MNEG_12355</name>
</gene>
<sequence>MGVFNITLEPSRSKDGGDKTHAPHKGGDCSGGAAAAPELESALRKAGRRLIPLTMLIAITNHMDRSNLAYAALSFNRDNGFSGKVYSIGTACFYASFMVMMLPSNLVMARVGARLWLAFLLCAWGAVAACFALITTPRSFYLLRALLGAFEAGAFPAMWHTLSVFFPRSRITKPFAFLTIGTMVANMIGAPIAAGLLAMDGIRRLKGWQWLFLVEGMPSVILGILVFLILPSSIPSAKFLTPVERVALSLEHARDHAPGPAAGDLRGALALLRLMAGNWRLWMAFLAGALSSVASHTYLTYTPIIINALLSGKALTNQVSVAADKGSKSLLPVALAVVPYTLASLAAYAVAHSAQRRNEHFFHVSLCLLLSGTLLALFPVMAGASVAGGFASLTLSLAMGAAANGPATALVARLCKGPEQVVAMPVFSSFAVLGGVAGPLMAGAIINTLGGFTWLTVIMGLLLVATGALIFALRFLVIATGGVPADRAAPRAPVGAGARTDDPEAVPRSPSASSTGNSVCVVLGGDAAAAPKAGGAAV</sequence>
<keyword evidence="4 7" id="KW-1133">Transmembrane helix</keyword>
<feature type="transmembrane region" description="Helical" evidence="7">
    <location>
        <begin position="362"/>
        <end position="384"/>
    </location>
</feature>
<dbReference type="SUPFAM" id="SSF103473">
    <property type="entry name" value="MFS general substrate transporter"/>
    <property type="match status" value="1"/>
</dbReference>
<dbReference type="Pfam" id="PF07690">
    <property type="entry name" value="MFS_1"/>
    <property type="match status" value="1"/>
</dbReference>
<dbReference type="PANTHER" id="PTHR43791">
    <property type="entry name" value="PERMEASE-RELATED"/>
    <property type="match status" value="1"/>
</dbReference>
<dbReference type="KEGG" id="mng:MNEG_12355"/>
<dbReference type="InterPro" id="IPR011701">
    <property type="entry name" value="MFS"/>
</dbReference>
<feature type="transmembrane region" description="Helical" evidence="7">
    <location>
        <begin position="85"/>
        <end position="103"/>
    </location>
</feature>
<evidence type="ECO:0000313" key="9">
    <source>
        <dbReference type="EMBL" id="KIY95606.1"/>
    </source>
</evidence>
<dbReference type="PANTHER" id="PTHR43791:SF36">
    <property type="entry name" value="TRANSPORTER, PUTATIVE (AFU_ORTHOLOGUE AFUA_6G08340)-RELATED"/>
    <property type="match status" value="1"/>
</dbReference>
<keyword evidence="5 7" id="KW-0472">Membrane</keyword>
<dbReference type="GO" id="GO:0022857">
    <property type="term" value="F:transmembrane transporter activity"/>
    <property type="evidence" value="ECO:0007669"/>
    <property type="project" value="InterPro"/>
</dbReference>
<organism evidence="9 10">
    <name type="scientific">Monoraphidium neglectum</name>
    <dbReference type="NCBI Taxonomy" id="145388"/>
    <lineage>
        <taxon>Eukaryota</taxon>
        <taxon>Viridiplantae</taxon>
        <taxon>Chlorophyta</taxon>
        <taxon>core chlorophytes</taxon>
        <taxon>Chlorophyceae</taxon>
        <taxon>CS clade</taxon>
        <taxon>Sphaeropleales</taxon>
        <taxon>Selenastraceae</taxon>
        <taxon>Monoraphidium</taxon>
    </lineage>
</organism>
<evidence type="ECO:0000256" key="4">
    <source>
        <dbReference type="ARBA" id="ARBA00022989"/>
    </source>
</evidence>
<dbReference type="EMBL" id="KK103423">
    <property type="protein sequence ID" value="KIY95606.1"/>
    <property type="molecule type" value="Genomic_DNA"/>
</dbReference>
<feature type="region of interest" description="Disordered" evidence="6">
    <location>
        <begin position="486"/>
        <end position="517"/>
    </location>
</feature>
<feature type="compositionally biased region" description="Low complexity" evidence="6">
    <location>
        <begin position="486"/>
        <end position="498"/>
    </location>
</feature>
<feature type="transmembrane region" description="Helical" evidence="7">
    <location>
        <begin position="390"/>
        <end position="412"/>
    </location>
</feature>
<dbReference type="InterPro" id="IPR020846">
    <property type="entry name" value="MFS_dom"/>
</dbReference>
<feature type="transmembrane region" description="Helical" evidence="7">
    <location>
        <begin position="174"/>
        <end position="198"/>
    </location>
</feature>
<feature type="transmembrane region" description="Helical" evidence="7">
    <location>
        <begin position="424"/>
        <end position="446"/>
    </location>
</feature>
<dbReference type="PROSITE" id="PS50850">
    <property type="entry name" value="MFS"/>
    <property type="match status" value="1"/>
</dbReference>
<keyword evidence="10" id="KW-1185">Reference proteome</keyword>
<feature type="transmembrane region" description="Helical" evidence="7">
    <location>
        <begin position="210"/>
        <end position="230"/>
    </location>
</feature>
<reference evidence="9 10" key="1">
    <citation type="journal article" date="2013" name="BMC Genomics">
        <title>Reconstruction of the lipid metabolism for the microalga Monoraphidium neglectum from its genome sequence reveals characteristics suitable for biofuel production.</title>
        <authorList>
            <person name="Bogen C."/>
            <person name="Al-Dilaimi A."/>
            <person name="Albersmeier A."/>
            <person name="Wichmann J."/>
            <person name="Grundmann M."/>
            <person name="Rupp O."/>
            <person name="Lauersen K.J."/>
            <person name="Blifernez-Klassen O."/>
            <person name="Kalinowski J."/>
            <person name="Goesmann A."/>
            <person name="Mussgnug J.H."/>
            <person name="Kruse O."/>
        </authorList>
    </citation>
    <scope>NUCLEOTIDE SEQUENCE [LARGE SCALE GENOMIC DNA]</scope>
    <source>
        <strain evidence="9 10">SAG 48.87</strain>
    </source>
</reference>
<protein>
    <submittedName>
        <fullName evidence="9">Putative tartrate transporter</fullName>
    </submittedName>
</protein>
<dbReference type="GeneID" id="25729709"/>
<evidence type="ECO:0000313" key="10">
    <source>
        <dbReference type="Proteomes" id="UP000054498"/>
    </source>
</evidence>
<dbReference type="GO" id="GO:0016020">
    <property type="term" value="C:membrane"/>
    <property type="evidence" value="ECO:0007669"/>
    <property type="project" value="UniProtKB-SubCell"/>
</dbReference>
<evidence type="ECO:0000256" key="2">
    <source>
        <dbReference type="ARBA" id="ARBA00022448"/>
    </source>
</evidence>
<feature type="transmembrane region" description="Helical" evidence="7">
    <location>
        <begin position="281"/>
        <end position="310"/>
    </location>
</feature>
<name>A0A0D2M2M9_9CHLO</name>
<dbReference type="OrthoDB" id="196786at2759"/>
<evidence type="ECO:0000256" key="1">
    <source>
        <dbReference type="ARBA" id="ARBA00004141"/>
    </source>
</evidence>
<evidence type="ECO:0000256" key="6">
    <source>
        <dbReference type="SAM" id="MobiDB-lite"/>
    </source>
</evidence>